<evidence type="ECO:0000256" key="1">
    <source>
        <dbReference type="ARBA" id="ARBA00012513"/>
    </source>
</evidence>
<dbReference type="SMART" id="SM00220">
    <property type="entry name" value="S_TKc"/>
    <property type="match status" value="1"/>
</dbReference>
<feature type="domain" description="Protein kinase" evidence="9">
    <location>
        <begin position="12"/>
        <end position="268"/>
    </location>
</feature>
<feature type="binding site" evidence="7">
    <location>
        <position position="41"/>
    </location>
    <ligand>
        <name>ATP</name>
        <dbReference type="ChEBI" id="CHEBI:30616"/>
    </ligand>
</feature>
<accession>A0ABW6RSN6</accession>
<organism evidence="10 11">
    <name type="scientific">Nocardia jiangxiensis</name>
    <dbReference type="NCBI Taxonomy" id="282685"/>
    <lineage>
        <taxon>Bacteria</taxon>
        <taxon>Bacillati</taxon>
        <taxon>Actinomycetota</taxon>
        <taxon>Actinomycetes</taxon>
        <taxon>Mycobacteriales</taxon>
        <taxon>Nocardiaceae</taxon>
        <taxon>Nocardia</taxon>
    </lineage>
</organism>
<dbReference type="InterPro" id="IPR008271">
    <property type="entry name" value="Ser/Thr_kinase_AS"/>
</dbReference>
<keyword evidence="4 7" id="KW-0547">Nucleotide-binding</keyword>
<keyword evidence="6 7" id="KW-0067">ATP-binding</keyword>
<keyword evidence="8" id="KW-0472">Membrane</keyword>
<dbReference type="CDD" id="cd14014">
    <property type="entry name" value="STKc_PknB_like"/>
    <property type="match status" value="1"/>
</dbReference>
<sequence length="617" mass="64423">MVLQAGAVFAGFTIERLVGVGSFGAVYLAWHQPSAQRVALKIVNDGIAADPQARMAFDRAAAFATGLRHPNIVAIQGYSSPGEPIPWLAMQLIEGGNASAIPAAAPDGLPVEQALRLIGDAAQALDYAHSQGVLHRDVKPSNLLIDRGGRALLTDFGIARSFDGTNAAVASTFAYTAPERFTNLPVDQRSDVYSLGCVLFELLTGRTPFPFADQAAVMAAQTTAPPPVLTETRRHLPRGLNDVIAIALAKNPDGRYRTCGDLVSAAYYAVAMVQQPVPPPAVPPGPFVMHPVSASDERGRTTRRRLLIAGGIAVPVIVAAATGVAILNPFAWASHSSQARTRADARDAALSGARRVAVDLTSVNPDDADGTIRTMESAATGQLLEQLTSATEGEKTVIVTSGTRITSLVLHAALASIDDAFEHATALVVLQQTRTPRNGTATIQQQNWQLGLTRTPGGWRADTVTAFGSATTQPAETAAADPPTGTGNTAFVDTAATNAIKTAGAQAITTIYQYNLADRDAYLAAVKAVTTDAAYRKMSTASSTAADAARQTHTAITAKVDPVGVAQLTGDQAELLCGMTASDTKDGVPATTSQGVFPVRMQHLGGRWLVSDIPGKV</sequence>
<feature type="transmembrane region" description="Helical" evidence="8">
    <location>
        <begin position="6"/>
        <end position="30"/>
    </location>
</feature>
<gene>
    <name evidence="10" type="ORF">ACFYXQ_01345</name>
</gene>
<dbReference type="EC" id="2.7.11.1" evidence="1"/>
<keyword evidence="8" id="KW-0812">Transmembrane</keyword>
<keyword evidence="11" id="KW-1185">Reference proteome</keyword>
<dbReference type="PROSITE" id="PS00108">
    <property type="entry name" value="PROTEIN_KINASE_ST"/>
    <property type="match status" value="1"/>
</dbReference>
<dbReference type="Proteomes" id="UP001601992">
    <property type="component" value="Unassembled WGS sequence"/>
</dbReference>
<evidence type="ECO:0000313" key="10">
    <source>
        <dbReference type="EMBL" id="MFF3566408.1"/>
    </source>
</evidence>
<evidence type="ECO:0000256" key="4">
    <source>
        <dbReference type="ARBA" id="ARBA00022741"/>
    </source>
</evidence>
<keyword evidence="3 10" id="KW-0808">Transferase</keyword>
<dbReference type="PANTHER" id="PTHR43289">
    <property type="entry name" value="MITOGEN-ACTIVATED PROTEIN KINASE KINASE KINASE 20-RELATED"/>
    <property type="match status" value="1"/>
</dbReference>
<dbReference type="Gene3D" id="3.30.200.20">
    <property type="entry name" value="Phosphorylase Kinase, domain 1"/>
    <property type="match status" value="1"/>
</dbReference>
<evidence type="ECO:0000256" key="3">
    <source>
        <dbReference type="ARBA" id="ARBA00022679"/>
    </source>
</evidence>
<dbReference type="PANTHER" id="PTHR43289:SF6">
    <property type="entry name" value="SERINE_THREONINE-PROTEIN KINASE NEKL-3"/>
    <property type="match status" value="1"/>
</dbReference>
<evidence type="ECO:0000256" key="5">
    <source>
        <dbReference type="ARBA" id="ARBA00022777"/>
    </source>
</evidence>
<reference evidence="10 11" key="1">
    <citation type="submission" date="2024-10" db="EMBL/GenBank/DDBJ databases">
        <title>The Natural Products Discovery Center: Release of the First 8490 Sequenced Strains for Exploring Actinobacteria Biosynthetic Diversity.</title>
        <authorList>
            <person name="Kalkreuter E."/>
            <person name="Kautsar S.A."/>
            <person name="Yang D."/>
            <person name="Bader C.D."/>
            <person name="Teijaro C.N."/>
            <person name="Fluegel L."/>
            <person name="Davis C.M."/>
            <person name="Simpson J.R."/>
            <person name="Lauterbach L."/>
            <person name="Steele A.D."/>
            <person name="Gui C."/>
            <person name="Meng S."/>
            <person name="Li G."/>
            <person name="Viehrig K."/>
            <person name="Ye F."/>
            <person name="Su P."/>
            <person name="Kiefer A.F."/>
            <person name="Nichols A."/>
            <person name="Cepeda A.J."/>
            <person name="Yan W."/>
            <person name="Fan B."/>
            <person name="Jiang Y."/>
            <person name="Adhikari A."/>
            <person name="Zheng C.-J."/>
            <person name="Schuster L."/>
            <person name="Cowan T.M."/>
            <person name="Smanski M.J."/>
            <person name="Chevrette M.G."/>
            <person name="De Carvalho L.P.S."/>
            <person name="Shen B."/>
        </authorList>
    </citation>
    <scope>NUCLEOTIDE SEQUENCE [LARGE SCALE GENOMIC DNA]</scope>
    <source>
        <strain evidence="10 11">NPDC002593</strain>
    </source>
</reference>
<name>A0ABW6RSN6_9NOCA</name>
<dbReference type="RefSeq" id="WP_169541912.1">
    <property type="nucleotide sequence ID" value="NZ_JBIAQY010000001.1"/>
</dbReference>
<dbReference type="PROSITE" id="PS50011">
    <property type="entry name" value="PROTEIN_KINASE_DOM"/>
    <property type="match status" value="1"/>
</dbReference>
<evidence type="ECO:0000256" key="7">
    <source>
        <dbReference type="PROSITE-ProRule" id="PRU10141"/>
    </source>
</evidence>
<evidence type="ECO:0000259" key="9">
    <source>
        <dbReference type="PROSITE" id="PS50011"/>
    </source>
</evidence>
<keyword evidence="5 10" id="KW-0418">Kinase</keyword>
<evidence type="ECO:0000256" key="8">
    <source>
        <dbReference type="SAM" id="Phobius"/>
    </source>
</evidence>
<evidence type="ECO:0000313" key="11">
    <source>
        <dbReference type="Proteomes" id="UP001601992"/>
    </source>
</evidence>
<dbReference type="Gene3D" id="1.10.510.10">
    <property type="entry name" value="Transferase(Phosphotransferase) domain 1"/>
    <property type="match status" value="1"/>
</dbReference>
<keyword evidence="8" id="KW-1133">Transmembrane helix</keyword>
<dbReference type="InterPro" id="IPR011009">
    <property type="entry name" value="Kinase-like_dom_sf"/>
</dbReference>
<keyword evidence="2" id="KW-0723">Serine/threonine-protein kinase</keyword>
<feature type="transmembrane region" description="Helical" evidence="8">
    <location>
        <begin position="306"/>
        <end position="332"/>
    </location>
</feature>
<comment type="caution">
    <text evidence="10">The sequence shown here is derived from an EMBL/GenBank/DDBJ whole genome shotgun (WGS) entry which is preliminary data.</text>
</comment>
<dbReference type="Pfam" id="PF00069">
    <property type="entry name" value="Pkinase"/>
    <property type="match status" value="1"/>
</dbReference>
<dbReference type="EMBL" id="JBIAQY010000001">
    <property type="protein sequence ID" value="MFF3566408.1"/>
    <property type="molecule type" value="Genomic_DNA"/>
</dbReference>
<dbReference type="InterPro" id="IPR000719">
    <property type="entry name" value="Prot_kinase_dom"/>
</dbReference>
<proteinExistence type="predicted"/>
<evidence type="ECO:0000256" key="2">
    <source>
        <dbReference type="ARBA" id="ARBA00022527"/>
    </source>
</evidence>
<evidence type="ECO:0000256" key="6">
    <source>
        <dbReference type="ARBA" id="ARBA00022840"/>
    </source>
</evidence>
<protein>
    <recommendedName>
        <fullName evidence="1">non-specific serine/threonine protein kinase</fullName>
        <ecNumber evidence="1">2.7.11.1</ecNumber>
    </recommendedName>
</protein>
<dbReference type="PROSITE" id="PS00107">
    <property type="entry name" value="PROTEIN_KINASE_ATP"/>
    <property type="match status" value="1"/>
</dbReference>
<dbReference type="GO" id="GO:0004674">
    <property type="term" value="F:protein serine/threonine kinase activity"/>
    <property type="evidence" value="ECO:0007669"/>
    <property type="project" value="UniProtKB-EC"/>
</dbReference>
<dbReference type="SUPFAM" id="SSF56112">
    <property type="entry name" value="Protein kinase-like (PK-like)"/>
    <property type="match status" value="1"/>
</dbReference>
<dbReference type="InterPro" id="IPR017441">
    <property type="entry name" value="Protein_kinase_ATP_BS"/>
</dbReference>